<sequence length="121" mass="13739">MSYKHKCPCSMGNLRMRKEQNSVVIRTKSSQGITQDAQNEMEKRVLVCCLKENHLINDNASKEVLRVGRRKVRTSNGGFMAPKRSPFHDIGNSLLLMRQNSKAIFPLHSPLASSTENILRE</sequence>
<protein>
    <submittedName>
        <fullName evidence="1">Uncharacterized protein</fullName>
    </submittedName>
</protein>
<dbReference type="InParanoid" id="A0A7N2MSE1"/>
<dbReference type="EnsemblPlants" id="QL10p038631:mrna">
    <property type="protein sequence ID" value="QL10p038631:mrna:CDS:1"/>
    <property type="gene ID" value="QL10p038631"/>
</dbReference>
<accession>A0A7N2MSE1</accession>
<dbReference type="Gramene" id="QL10p038631:mrna">
    <property type="protein sequence ID" value="QL10p038631:mrna:CDS:1"/>
    <property type="gene ID" value="QL10p038631"/>
</dbReference>
<evidence type="ECO:0000313" key="2">
    <source>
        <dbReference type="Proteomes" id="UP000594261"/>
    </source>
</evidence>
<evidence type="ECO:0000313" key="1">
    <source>
        <dbReference type="EnsemblPlants" id="QL10p038631:mrna:CDS:1"/>
    </source>
</evidence>
<dbReference type="AlphaFoldDB" id="A0A7N2MSE1"/>
<reference evidence="1" key="2">
    <citation type="submission" date="2021-01" db="UniProtKB">
        <authorList>
            <consortium name="EnsemblPlants"/>
        </authorList>
    </citation>
    <scope>IDENTIFICATION</scope>
</reference>
<reference evidence="1 2" key="1">
    <citation type="journal article" date="2016" name="G3 (Bethesda)">
        <title>First Draft Assembly and Annotation of the Genome of a California Endemic Oak Quercus lobata Nee (Fagaceae).</title>
        <authorList>
            <person name="Sork V.L."/>
            <person name="Fitz-Gibbon S.T."/>
            <person name="Puiu D."/>
            <person name="Crepeau M."/>
            <person name="Gugger P.F."/>
            <person name="Sherman R."/>
            <person name="Stevens K."/>
            <person name="Langley C.H."/>
            <person name="Pellegrini M."/>
            <person name="Salzberg S.L."/>
        </authorList>
    </citation>
    <scope>NUCLEOTIDE SEQUENCE [LARGE SCALE GENOMIC DNA]</scope>
    <source>
        <strain evidence="1 2">cv. SW786</strain>
    </source>
</reference>
<name>A0A7N2MSE1_QUELO</name>
<organism evidence="1 2">
    <name type="scientific">Quercus lobata</name>
    <name type="common">Valley oak</name>
    <dbReference type="NCBI Taxonomy" id="97700"/>
    <lineage>
        <taxon>Eukaryota</taxon>
        <taxon>Viridiplantae</taxon>
        <taxon>Streptophyta</taxon>
        <taxon>Embryophyta</taxon>
        <taxon>Tracheophyta</taxon>
        <taxon>Spermatophyta</taxon>
        <taxon>Magnoliopsida</taxon>
        <taxon>eudicotyledons</taxon>
        <taxon>Gunneridae</taxon>
        <taxon>Pentapetalae</taxon>
        <taxon>rosids</taxon>
        <taxon>fabids</taxon>
        <taxon>Fagales</taxon>
        <taxon>Fagaceae</taxon>
        <taxon>Quercus</taxon>
    </lineage>
</organism>
<dbReference type="OMA" id="HLINDNA"/>
<keyword evidence="2" id="KW-1185">Reference proteome</keyword>
<dbReference type="PANTHER" id="PTHR35468:SF1">
    <property type="entry name" value="MYOSIN-LIKE PROTEIN"/>
    <property type="match status" value="1"/>
</dbReference>
<dbReference type="EMBL" id="LRBV02000010">
    <property type="status" value="NOT_ANNOTATED_CDS"/>
    <property type="molecule type" value="Genomic_DNA"/>
</dbReference>
<dbReference type="Proteomes" id="UP000594261">
    <property type="component" value="Chromosome 10"/>
</dbReference>
<dbReference type="PANTHER" id="PTHR35468">
    <property type="entry name" value="MYOSIN-LIKE PROTEIN"/>
    <property type="match status" value="1"/>
</dbReference>
<proteinExistence type="predicted"/>